<protein>
    <submittedName>
        <fullName evidence="2">Uncharacterized protein</fullName>
    </submittedName>
</protein>
<name>A0A6M3K1H2_9ZZZZ</name>
<sequence>MLYCKNCDRYFDEIDDDLWVGRDGDPYDLRTNFWYICPYCNNRLEDIEEKEIRQ</sequence>
<dbReference type="EMBL" id="MT141415">
    <property type="protein sequence ID" value="QJA60627.1"/>
    <property type="molecule type" value="Genomic_DNA"/>
</dbReference>
<evidence type="ECO:0000313" key="1">
    <source>
        <dbReference type="EMBL" id="QJA60627.1"/>
    </source>
</evidence>
<dbReference type="EMBL" id="MT142121">
    <property type="protein sequence ID" value="QJA74787.1"/>
    <property type="molecule type" value="Genomic_DNA"/>
</dbReference>
<evidence type="ECO:0000313" key="2">
    <source>
        <dbReference type="EMBL" id="QJA74787.1"/>
    </source>
</evidence>
<reference evidence="2" key="1">
    <citation type="submission" date="2020-03" db="EMBL/GenBank/DDBJ databases">
        <title>The deep terrestrial virosphere.</title>
        <authorList>
            <person name="Holmfeldt K."/>
            <person name="Nilsson E."/>
            <person name="Simone D."/>
            <person name="Lopez-Fernandez M."/>
            <person name="Wu X."/>
            <person name="de Brujin I."/>
            <person name="Lundin D."/>
            <person name="Andersson A."/>
            <person name="Bertilsson S."/>
            <person name="Dopson M."/>
        </authorList>
    </citation>
    <scope>NUCLEOTIDE SEQUENCE</scope>
    <source>
        <strain evidence="2">MM415A01925</strain>
        <strain evidence="1">MM415B01087</strain>
    </source>
</reference>
<gene>
    <name evidence="2" type="ORF">MM415A01925_0005</name>
    <name evidence="1" type="ORF">MM415B01087_0021</name>
</gene>
<dbReference type="AlphaFoldDB" id="A0A6M3K1H2"/>
<accession>A0A6M3K1H2</accession>
<organism evidence="2">
    <name type="scientific">viral metagenome</name>
    <dbReference type="NCBI Taxonomy" id="1070528"/>
    <lineage>
        <taxon>unclassified sequences</taxon>
        <taxon>metagenomes</taxon>
        <taxon>organismal metagenomes</taxon>
    </lineage>
</organism>
<proteinExistence type="predicted"/>